<keyword evidence="2" id="KW-1185">Reference proteome</keyword>
<organism evidence="1 2">
    <name type="scientific">Acidithiobacillus marinus</name>
    <dbReference type="NCBI Taxonomy" id="187490"/>
    <lineage>
        <taxon>Bacteria</taxon>
        <taxon>Pseudomonadati</taxon>
        <taxon>Pseudomonadota</taxon>
        <taxon>Acidithiobacillia</taxon>
        <taxon>Acidithiobacillales</taxon>
        <taxon>Acidithiobacillaceae</taxon>
        <taxon>Acidithiobacillus</taxon>
    </lineage>
</organism>
<dbReference type="Proteomes" id="UP000234329">
    <property type="component" value="Unassembled WGS sequence"/>
</dbReference>
<gene>
    <name evidence="1" type="ORF">B1757_02310</name>
</gene>
<dbReference type="RefSeq" id="WP_101536786.1">
    <property type="nucleotide sequence ID" value="NZ_MXAV01000006.1"/>
</dbReference>
<proteinExistence type="predicted"/>
<dbReference type="InParanoid" id="A0A2I1DPM0"/>
<protein>
    <submittedName>
        <fullName evidence="1">Uncharacterized protein</fullName>
    </submittedName>
</protein>
<comment type="caution">
    <text evidence="1">The sequence shown here is derived from an EMBL/GenBank/DDBJ whole genome shotgun (WGS) entry which is preliminary data.</text>
</comment>
<dbReference type="EMBL" id="MXAV01000006">
    <property type="protein sequence ID" value="PKY11816.1"/>
    <property type="molecule type" value="Genomic_DNA"/>
</dbReference>
<accession>A0A2I1DPM0</accession>
<sequence length="77" mass="8963">MTNPAKHRTKTGKSRPFQIYGVSYTYGWRRWPGKNFATRKAAEEDLEYLGYLTIPGTVDDIERFVIVDSRIESPDQH</sequence>
<evidence type="ECO:0000313" key="2">
    <source>
        <dbReference type="Proteomes" id="UP000234329"/>
    </source>
</evidence>
<reference evidence="1 2" key="1">
    <citation type="submission" date="2017-03" db="EMBL/GenBank/DDBJ databases">
        <title>Draft genime sequence of the acidophilic sulfur-oxidizing bacterium Acidithiobacillus sp. SH, isolated from seawater.</title>
        <authorList>
            <person name="Sharmin S."/>
            <person name="Tokuhisa M."/>
            <person name="Kanao T."/>
            <person name="Kamimura K."/>
        </authorList>
    </citation>
    <scope>NUCLEOTIDE SEQUENCE [LARGE SCALE GENOMIC DNA]</scope>
    <source>
        <strain evidence="1 2">SH</strain>
    </source>
</reference>
<name>A0A2I1DPM0_9PROT</name>
<evidence type="ECO:0000313" key="1">
    <source>
        <dbReference type="EMBL" id="PKY11816.1"/>
    </source>
</evidence>
<dbReference type="AlphaFoldDB" id="A0A2I1DPM0"/>